<dbReference type="CDD" id="cd04301">
    <property type="entry name" value="NAT_SF"/>
    <property type="match status" value="1"/>
</dbReference>
<evidence type="ECO:0000313" key="3">
    <source>
        <dbReference type="Proteomes" id="UP000321301"/>
    </source>
</evidence>
<name>A0A512CFP4_9BACT</name>
<feature type="domain" description="N-acetyltransferase" evidence="1">
    <location>
        <begin position="5"/>
        <end position="143"/>
    </location>
</feature>
<dbReference type="Gene3D" id="3.40.630.90">
    <property type="match status" value="1"/>
</dbReference>
<dbReference type="PANTHER" id="PTHR47237">
    <property type="entry name" value="SLL0310 PROTEIN"/>
    <property type="match status" value="1"/>
</dbReference>
<proteinExistence type="predicted"/>
<dbReference type="PANTHER" id="PTHR47237:SF2">
    <property type="entry name" value="BLL4206 PROTEIN"/>
    <property type="match status" value="1"/>
</dbReference>
<dbReference type="InterPro" id="IPR000182">
    <property type="entry name" value="GNAT_dom"/>
</dbReference>
<evidence type="ECO:0000259" key="1">
    <source>
        <dbReference type="PROSITE" id="PS51186"/>
    </source>
</evidence>
<dbReference type="Gene3D" id="3.40.630.30">
    <property type="match status" value="1"/>
</dbReference>
<accession>A0A512CFP4</accession>
<dbReference type="AlphaFoldDB" id="A0A512CFP4"/>
<comment type="caution">
    <text evidence="2">The sequence shown here is derived from an EMBL/GenBank/DDBJ whole genome shotgun (WGS) entry which is preliminary data.</text>
</comment>
<dbReference type="InterPro" id="IPR052729">
    <property type="entry name" value="Acyl/Acetyltrans_Enzymes"/>
</dbReference>
<dbReference type="Pfam" id="PF18014">
    <property type="entry name" value="Acetyltransf_18"/>
    <property type="match status" value="1"/>
</dbReference>
<feature type="domain" description="N-acetyltransferase" evidence="1">
    <location>
        <begin position="143"/>
        <end position="268"/>
    </location>
</feature>
<evidence type="ECO:0000313" key="2">
    <source>
        <dbReference type="EMBL" id="GEO23003.1"/>
    </source>
</evidence>
<dbReference type="GO" id="GO:0016747">
    <property type="term" value="F:acyltransferase activity, transferring groups other than amino-acyl groups"/>
    <property type="evidence" value="ECO:0007669"/>
    <property type="project" value="InterPro"/>
</dbReference>
<dbReference type="SUPFAM" id="SSF55729">
    <property type="entry name" value="Acyl-CoA N-acyltransferases (Nat)"/>
    <property type="match status" value="1"/>
</dbReference>
<dbReference type="InterPro" id="IPR016181">
    <property type="entry name" value="Acyl_CoA_acyltransferase"/>
</dbReference>
<keyword evidence="3" id="KW-1185">Reference proteome</keyword>
<sequence length="286" mass="32611">MDSELFIREMQAEDLDAAMKLKSEEGWNQTRADWELFLVNNPGLCLVVVAEEKVVGTVCAFSYKGKLAWIGMMLVDRRYRRKGISKKLMSEVIQRIGENQTIKLDATPAGQKVYEQIGFVKEYSLFRWVRPKGVSQSLESPAYEVVKVSEEDFAEILSYDKKVFGEERGEVLLHLFKNFPQGAFLVKREKELIGFVLCRPGSKFLQLGPLIASNDAIVQALISKVLEGFHERDLVLDLGEHHSKLNPWLEKCGFAKQRELIRMFIPPQSTKSDIDSYYLITGPELG</sequence>
<dbReference type="RefSeq" id="WP_020888922.1">
    <property type="nucleotide sequence ID" value="NZ_BJYV01000020.1"/>
</dbReference>
<protein>
    <recommendedName>
        <fullName evidence="1">N-acetyltransferase domain-containing protein</fullName>
    </recommendedName>
</protein>
<organism evidence="2 3">
    <name type="scientific">Cyclobacterium qasimii</name>
    <dbReference type="NCBI Taxonomy" id="1350429"/>
    <lineage>
        <taxon>Bacteria</taxon>
        <taxon>Pseudomonadati</taxon>
        <taxon>Bacteroidota</taxon>
        <taxon>Cytophagia</taxon>
        <taxon>Cytophagales</taxon>
        <taxon>Cyclobacteriaceae</taxon>
        <taxon>Cyclobacterium</taxon>
    </lineage>
</organism>
<reference evidence="2 3" key="1">
    <citation type="submission" date="2019-07" db="EMBL/GenBank/DDBJ databases">
        <title>Whole genome shotgun sequence of Cyclobacterium qasimii NBRC 106168.</title>
        <authorList>
            <person name="Hosoyama A."/>
            <person name="Uohara A."/>
            <person name="Ohji S."/>
            <person name="Ichikawa N."/>
        </authorList>
    </citation>
    <scope>NUCLEOTIDE SEQUENCE [LARGE SCALE GENOMIC DNA]</scope>
    <source>
        <strain evidence="2 3">NBRC 106168</strain>
    </source>
</reference>
<gene>
    <name evidence="2" type="ORF">CQA01_35370</name>
</gene>
<dbReference type="EMBL" id="BJYV01000020">
    <property type="protein sequence ID" value="GEO23003.1"/>
    <property type="molecule type" value="Genomic_DNA"/>
</dbReference>
<dbReference type="Pfam" id="PF00583">
    <property type="entry name" value="Acetyltransf_1"/>
    <property type="match status" value="1"/>
</dbReference>
<dbReference type="Proteomes" id="UP000321301">
    <property type="component" value="Unassembled WGS sequence"/>
</dbReference>
<dbReference type="PROSITE" id="PS51186">
    <property type="entry name" value="GNAT"/>
    <property type="match status" value="2"/>
</dbReference>
<dbReference type="InterPro" id="IPR041496">
    <property type="entry name" value="YitH/HolE_GNAT"/>
</dbReference>